<proteinExistence type="predicted"/>
<evidence type="ECO:0000259" key="1">
    <source>
        <dbReference type="Pfam" id="PF16064"/>
    </source>
</evidence>
<evidence type="ECO:0000313" key="2">
    <source>
        <dbReference type="EMBL" id="MBY14149.1"/>
    </source>
</evidence>
<dbReference type="AlphaFoldDB" id="A0A2S2NAH6"/>
<gene>
    <name evidence="2" type="ORF">g.30346</name>
</gene>
<sequence>MTEKNLSIYKKPINGWSPLKISVDSSSVIPLTPTVHSSLINDDILNTTEDSNSYKTSLATTTALSSQKLVDNSIHKDKSHLSSDLDTSQTIVLNNCPIMSSKTSFSDDSFPVAHSSFSSTKKKTDQKDDQYTRLLNYMITMKYEIRSIHEKLDILIQNSEENSMTKTRDSGVFDTFIIDGRLPIENEEKLETFENDLSIDKNFRNQLVLRLSSVGGKSIKCMVKRIMTLLFTPDLLCKFSYNGRGNKKRPFDKLLVKNVIFESVKTIKKFALSDNASNEIEQVIKYVLIQTPFKIKNKTSD</sequence>
<feature type="domain" description="DUF4806" evidence="1">
    <location>
        <begin position="182"/>
        <end position="254"/>
    </location>
</feature>
<reference evidence="2" key="1">
    <citation type="submission" date="2018-04" db="EMBL/GenBank/DDBJ databases">
        <title>Transcriptome of Schizaphis graminum biotype I.</title>
        <authorList>
            <person name="Scully E.D."/>
            <person name="Geib S.M."/>
            <person name="Palmer N.A."/>
            <person name="Koch K."/>
            <person name="Bradshaw J."/>
            <person name="Heng-Moss T."/>
            <person name="Sarath G."/>
        </authorList>
    </citation>
    <scope>NUCLEOTIDE SEQUENCE</scope>
</reference>
<dbReference type="InterPro" id="IPR032071">
    <property type="entry name" value="DUF4806"/>
</dbReference>
<dbReference type="EMBL" id="GGMR01001530">
    <property type="protein sequence ID" value="MBY14149.1"/>
    <property type="molecule type" value="Transcribed_RNA"/>
</dbReference>
<dbReference type="Pfam" id="PF16064">
    <property type="entry name" value="DUF4806"/>
    <property type="match status" value="1"/>
</dbReference>
<dbReference type="PANTHER" id="PTHR34153:SF2">
    <property type="entry name" value="SI:CH211-262H13.3-RELATED"/>
    <property type="match status" value="1"/>
</dbReference>
<organism evidence="2">
    <name type="scientific">Schizaphis graminum</name>
    <name type="common">Green bug aphid</name>
    <dbReference type="NCBI Taxonomy" id="13262"/>
    <lineage>
        <taxon>Eukaryota</taxon>
        <taxon>Metazoa</taxon>
        <taxon>Ecdysozoa</taxon>
        <taxon>Arthropoda</taxon>
        <taxon>Hexapoda</taxon>
        <taxon>Insecta</taxon>
        <taxon>Pterygota</taxon>
        <taxon>Neoptera</taxon>
        <taxon>Paraneoptera</taxon>
        <taxon>Hemiptera</taxon>
        <taxon>Sternorrhyncha</taxon>
        <taxon>Aphidomorpha</taxon>
        <taxon>Aphidoidea</taxon>
        <taxon>Aphididae</taxon>
        <taxon>Aphidini</taxon>
        <taxon>Schizaphis</taxon>
    </lineage>
</organism>
<dbReference type="PANTHER" id="PTHR34153">
    <property type="entry name" value="SI:CH211-262H13.3-RELATED-RELATED"/>
    <property type="match status" value="1"/>
</dbReference>
<accession>A0A2S2NAH6</accession>
<name>A0A2S2NAH6_SCHGA</name>
<protein>
    <recommendedName>
        <fullName evidence="1">DUF4806 domain-containing protein</fullName>
    </recommendedName>
</protein>